<dbReference type="RefSeq" id="WP_094015074.1">
    <property type="nucleotide sequence ID" value="NZ_NMQW01000017.1"/>
</dbReference>
<dbReference type="OrthoDB" id="9803333at2"/>
<dbReference type="Gene3D" id="3.40.50.720">
    <property type="entry name" value="NAD(P)-binding Rossmann-like Domain"/>
    <property type="match status" value="1"/>
</dbReference>
<name>A0A229UR77_9BACL</name>
<evidence type="ECO:0000259" key="3">
    <source>
        <dbReference type="SMART" id="SM00822"/>
    </source>
</evidence>
<dbReference type="PRINTS" id="PR00081">
    <property type="entry name" value="GDHRDH"/>
</dbReference>
<proteinExistence type="inferred from homology"/>
<comment type="caution">
    <text evidence="4">The sequence shown here is derived from an EMBL/GenBank/DDBJ whole genome shotgun (WGS) entry which is preliminary data.</text>
</comment>
<evidence type="ECO:0000256" key="2">
    <source>
        <dbReference type="ARBA" id="ARBA00023002"/>
    </source>
</evidence>
<evidence type="ECO:0000313" key="4">
    <source>
        <dbReference type="EMBL" id="OXM85924.1"/>
    </source>
</evidence>
<evidence type="ECO:0000256" key="1">
    <source>
        <dbReference type="ARBA" id="ARBA00006484"/>
    </source>
</evidence>
<dbReference type="InterPro" id="IPR020904">
    <property type="entry name" value="Sc_DH/Rdtase_CS"/>
</dbReference>
<dbReference type="SUPFAM" id="SSF51735">
    <property type="entry name" value="NAD(P)-binding Rossmann-fold domains"/>
    <property type="match status" value="1"/>
</dbReference>
<evidence type="ECO:0000313" key="5">
    <source>
        <dbReference type="Proteomes" id="UP000215509"/>
    </source>
</evidence>
<organism evidence="4 5">
    <name type="scientific">Paenibacillus rigui</name>
    <dbReference type="NCBI Taxonomy" id="554312"/>
    <lineage>
        <taxon>Bacteria</taxon>
        <taxon>Bacillati</taxon>
        <taxon>Bacillota</taxon>
        <taxon>Bacilli</taxon>
        <taxon>Bacillales</taxon>
        <taxon>Paenibacillaceae</taxon>
        <taxon>Paenibacillus</taxon>
    </lineage>
</organism>
<keyword evidence="2" id="KW-0560">Oxidoreductase</keyword>
<dbReference type="InterPro" id="IPR036291">
    <property type="entry name" value="NAD(P)-bd_dom_sf"/>
</dbReference>
<dbReference type="PANTHER" id="PTHR42879">
    <property type="entry name" value="3-OXOACYL-(ACYL-CARRIER-PROTEIN) REDUCTASE"/>
    <property type="match status" value="1"/>
</dbReference>
<dbReference type="FunFam" id="3.40.50.720:FF:000084">
    <property type="entry name" value="Short-chain dehydrogenase reductase"/>
    <property type="match status" value="1"/>
</dbReference>
<dbReference type="InterPro" id="IPR057326">
    <property type="entry name" value="KR_dom"/>
</dbReference>
<dbReference type="PANTHER" id="PTHR42879:SF2">
    <property type="entry name" value="3-OXOACYL-[ACYL-CARRIER-PROTEIN] REDUCTASE FABG"/>
    <property type="match status" value="1"/>
</dbReference>
<sequence length="255" mass="26594">MNTQLTGKIALVTGSNAGIGRGVALLLAANGAKVGVTYLNNKEQGEETVALIRQAGGQAELFQADVTDLGEIDRLVSDVEKAFDGTVDILVNNAGHMVKRVPTAEMTEDMYDKVLNVNFKSTVFMCKRVLPGMKSKGAGRIVNMSSVAAHNGGGPGSGIYAASKAAVTAYSKNLAKEVAGHGITVNLVSPGFIGQTAFHATFTTDEGRKATVNGIPLQREGTPDDVAGAVLYLVSDLAAYLTGETIEINGGMFMR</sequence>
<dbReference type="Proteomes" id="UP000215509">
    <property type="component" value="Unassembled WGS sequence"/>
</dbReference>
<dbReference type="PROSITE" id="PS00061">
    <property type="entry name" value="ADH_SHORT"/>
    <property type="match status" value="1"/>
</dbReference>
<feature type="domain" description="Ketoreductase" evidence="3">
    <location>
        <begin position="8"/>
        <end position="191"/>
    </location>
</feature>
<protein>
    <submittedName>
        <fullName evidence="4">Oxidoreductase</fullName>
    </submittedName>
</protein>
<accession>A0A229UR77</accession>
<dbReference type="SMART" id="SM00822">
    <property type="entry name" value="PKS_KR"/>
    <property type="match status" value="1"/>
</dbReference>
<keyword evidence="5" id="KW-1185">Reference proteome</keyword>
<dbReference type="EMBL" id="NMQW01000017">
    <property type="protein sequence ID" value="OXM85924.1"/>
    <property type="molecule type" value="Genomic_DNA"/>
</dbReference>
<dbReference type="GO" id="GO:0016491">
    <property type="term" value="F:oxidoreductase activity"/>
    <property type="evidence" value="ECO:0007669"/>
    <property type="project" value="UniProtKB-KW"/>
</dbReference>
<dbReference type="AlphaFoldDB" id="A0A229UR77"/>
<dbReference type="GO" id="GO:0008206">
    <property type="term" value="P:bile acid metabolic process"/>
    <property type="evidence" value="ECO:0007669"/>
    <property type="project" value="UniProtKB-ARBA"/>
</dbReference>
<dbReference type="PRINTS" id="PR00080">
    <property type="entry name" value="SDRFAMILY"/>
</dbReference>
<dbReference type="InterPro" id="IPR050259">
    <property type="entry name" value="SDR"/>
</dbReference>
<dbReference type="InterPro" id="IPR002347">
    <property type="entry name" value="SDR_fam"/>
</dbReference>
<reference evidence="4 5" key="1">
    <citation type="submission" date="2017-07" db="EMBL/GenBank/DDBJ databases">
        <title>Genome sequencing and assembly of Paenibacillus rigui.</title>
        <authorList>
            <person name="Mayilraj S."/>
        </authorList>
    </citation>
    <scope>NUCLEOTIDE SEQUENCE [LARGE SCALE GENOMIC DNA]</scope>
    <source>
        <strain evidence="4 5">JCM 16352</strain>
    </source>
</reference>
<dbReference type="Pfam" id="PF13561">
    <property type="entry name" value="adh_short_C2"/>
    <property type="match status" value="1"/>
</dbReference>
<dbReference type="NCBIfam" id="NF005559">
    <property type="entry name" value="PRK07231.1"/>
    <property type="match status" value="1"/>
</dbReference>
<comment type="similarity">
    <text evidence="1">Belongs to the short-chain dehydrogenases/reductases (SDR) family.</text>
</comment>
<gene>
    <name evidence="4" type="ORF">CF651_11870</name>
</gene>